<feature type="chain" id="PRO_5009284752" evidence="7">
    <location>
        <begin position="20"/>
        <end position="321"/>
    </location>
</feature>
<gene>
    <name evidence="10" type="ORF">SAMN05216354_0885</name>
</gene>
<dbReference type="SUPFAM" id="SSF141986">
    <property type="entry name" value="LD-carboxypeptidase A C-terminal domain-like"/>
    <property type="match status" value="1"/>
</dbReference>
<sequence>MKKGCIISLMLCWMLSLSAQFLHLGDTIAIISPSSATDTTTINGGIRTLERWGYHCIIGKNALNDYHGFAGTIDERLTDLLWALREPSVKAIMCSRGGDGAAHLLSRLSPDTLRQYPKIIIGFSDITALLCAEARAGVKGVHGSMCHALNTYEGNDTVSQTLRRMLQGDLPTYRVAPHPLNLKGRAEGIVVGGNLSVYNDLAGSDFDPLALNDIILFMEDTGEGMSKVDRMLHNMEMRGLLSNVRGIIVGQFNKYKHPENGFEDMYAMLHEYMKHYGIPVCFDFPVGHAHLRNFPLLTGARAILEVTPEGTLLKYEELSEY</sequence>
<feature type="signal peptide" evidence="7">
    <location>
        <begin position="1"/>
        <end position="19"/>
    </location>
</feature>
<reference evidence="10 11" key="1">
    <citation type="submission" date="2016-10" db="EMBL/GenBank/DDBJ databases">
        <authorList>
            <person name="de Groot N.N."/>
        </authorList>
    </citation>
    <scope>NUCLEOTIDE SEQUENCE [LARGE SCALE GENOMIC DNA]</scope>
    <source>
        <strain evidence="10 11">AR32</strain>
    </source>
</reference>
<dbReference type="PANTHER" id="PTHR30237:SF2">
    <property type="entry name" value="MUREIN TETRAPEPTIDE CARBOXYPEPTIDASE"/>
    <property type="match status" value="1"/>
</dbReference>
<dbReference type="InterPro" id="IPR027461">
    <property type="entry name" value="Carboxypeptidase_A_C_sf"/>
</dbReference>
<accession>A0A1H5T7Q8</accession>
<dbReference type="InterPro" id="IPR003507">
    <property type="entry name" value="S66_fam"/>
</dbReference>
<dbReference type="InterPro" id="IPR027478">
    <property type="entry name" value="LdcA_N"/>
</dbReference>
<dbReference type="PIRSF" id="PIRSF028757">
    <property type="entry name" value="LD-carboxypeptidase"/>
    <property type="match status" value="1"/>
</dbReference>
<comment type="similarity">
    <text evidence="1">Belongs to the peptidase S66 family.</text>
</comment>
<dbReference type="GO" id="GO:0004180">
    <property type="term" value="F:carboxypeptidase activity"/>
    <property type="evidence" value="ECO:0007669"/>
    <property type="project" value="UniProtKB-KW"/>
</dbReference>
<dbReference type="InterPro" id="IPR040449">
    <property type="entry name" value="Peptidase_S66_N"/>
</dbReference>
<name>A0A1H5T7Q8_XYLRU</name>
<keyword evidence="7" id="KW-0732">Signal</keyword>
<dbReference type="InterPro" id="IPR029062">
    <property type="entry name" value="Class_I_gatase-like"/>
</dbReference>
<dbReference type="SUPFAM" id="SSF52317">
    <property type="entry name" value="Class I glutamine amidotransferase-like"/>
    <property type="match status" value="1"/>
</dbReference>
<dbReference type="InterPro" id="IPR040921">
    <property type="entry name" value="Peptidase_S66C"/>
</dbReference>
<proteinExistence type="inferred from homology"/>
<dbReference type="GO" id="GO:0008236">
    <property type="term" value="F:serine-type peptidase activity"/>
    <property type="evidence" value="ECO:0007669"/>
    <property type="project" value="UniProtKB-KW"/>
</dbReference>
<organism evidence="10 11">
    <name type="scientific">Xylanibacter ruminicola</name>
    <name type="common">Prevotella ruminicola</name>
    <dbReference type="NCBI Taxonomy" id="839"/>
    <lineage>
        <taxon>Bacteria</taxon>
        <taxon>Pseudomonadati</taxon>
        <taxon>Bacteroidota</taxon>
        <taxon>Bacteroidia</taxon>
        <taxon>Bacteroidales</taxon>
        <taxon>Prevotellaceae</taxon>
        <taxon>Xylanibacter</taxon>
    </lineage>
</organism>
<evidence type="ECO:0000256" key="1">
    <source>
        <dbReference type="ARBA" id="ARBA00010233"/>
    </source>
</evidence>
<dbReference type="PANTHER" id="PTHR30237">
    <property type="entry name" value="MURAMOYLTETRAPEPTIDE CARBOXYPEPTIDASE"/>
    <property type="match status" value="1"/>
</dbReference>
<evidence type="ECO:0000256" key="7">
    <source>
        <dbReference type="SAM" id="SignalP"/>
    </source>
</evidence>
<dbReference type="EMBL" id="FNUV01000002">
    <property type="protein sequence ID" value="SEF58131.1"/>
    <property type="molecule type" value="Genomic_DNA"/>
</dbReference>
<evidence type="ECO:0000259" key="8">
    <source>
        <dbReference type="Pfam" id="PF02016"/>
    </source>
</evidence>
<feature type="active site" description="Nucleophile" evidence="6">
    <location>
        <position position="124"/>
    </location>
</feature>
<evidence type="ECO:0000256" key="2">
    <source>
        <dbReference type="ARBA" id="ARBA00022645"/>
    </source>
</evidence>
<dbReference type="AlphaFoldDB" id="A0A1H5T7Q8"/>
<dbReference type="GO" id="GO:0006508">
    <property type="term" value="P:proteolysis"/>
    <property type="evidence" value="ECO:0007669"/>
    <property type="project" value="UniProtKB-KW"/>
</dbReference>
<dbReference type="CDD" id="cd07025">
    <property type="entry name" value="Peptidase_S66"/>
    <property type="match status" value="1"/>
</dbReference>
<feature type="domain" description="LD-carboxypeptidase N-terminal" evidence="8">
    <location>
        <begin position="28"/>
        <end position="143"/>
    </location>
</feature>
<evidence type="ECO:0000313" key="10">
    <source>
        <dbReference type="EMBL" id="SEF58131.1"/>
    </source>
</evidence>
<evidence type="ECO:0000256" key="4">
    <source>
        <dbReference type="ARBA" id="ARBA00022801"/>
    </source>
</evidence>
<dbReference type="Pfam" id="PF17676">
    <property type="entry name" value="Peptidase_S66C"/>
    <property type="match status" value="1"/>
</dbReference>
<feature type="active site" description="Charge relay system" evidence="6">
    <location>
        <position position="288"/>
    </location>
</feature>
<evidence type="ECO:0000256" key="5">
    <source>
        <dbReference type="ARBA" id="ARBA00022825"/>
    </source>
</evidence>
<evidence type="ECO:0000256" key="6">
    <source>
        <dbReference type="PIRSR" id="PIRSR028757-1"/>
    </source>
</evidence>
<feature type="active site" description="Charge relay system" evidence="6">
    <location>
        <position position="219"/>
    </location>
</feature>
<dbReference type="Pfam" id="PF02016">
    <property type="entry name" value="Peptidase_S66"/>
    <property type="match status" value="1"/>
</dbReference>
<dbReference type="RefSeq" id="WP_051949696.1">
    <property type="nucleotide sequence ID" value="NZ_FNUV01000002.1"/>
</dbReference>
<dbReference type="Gene3D" id="3.40.50.10740">
    <property type="entry name" value="Class I glutamine amidotransferase-like"/>
    <property type="match status" value="1"/>
</dbReference>
<keyword evidence="5" id="KW-0720">Serine protease</keyword>
<keyword evidence="3" id="KW-0645">Protease</keyword>
<evidence type="ECO:0000259" key="9">
    <source>
        <dbReference type="Pfam" id="PF17676"/>
    </source>
</evidence>
<keyword evidence="4" id="KW-0378">Hydrolase</keyword>
<evidence type="ECO:0000313" key="11">
    <source>
        <dbReference type="Proteomes" id="UP000236735"/>
    </source>
</evidence>
<feature type="domain" description="LD-carboxypeptidase C-terminal" evidence="9">
    <location>
        <begin position="187"/>
        <end position="303"/>
    </location>
</feature>
<keyword evidence="2 10" id="KW-0121">Carboxypeptidase</keyword>
<protein>
    <submittedName>
        <fullName evidence="10">Muramoyltetrapeptide carboxypeptidase</fullName>
    </submittedName>
</protein>
<dbReference type="Gene3D" id="3.50.30.60">
    <property type="entry name" value="LD-carboxypeptidase A C-terminal domain-like"/>
    <property type="match status" value="1"/>
</dbReference>
<dbReference type="Proteomes" id="UP000236735">
    <property type="component" value="Unassembled WGS sequence"/>
</dbReference>
<evidence type="ECO:0000256" key="3">
    <source>
        <dbReference type="ARBA" id="ARBA00022670"/>
    </source>
</evidence>